<dbReference type="Proteomes" id="UP001519460">
    <property type="component" value="Unassembled WGS sequence"/>
</dbReference>
<reference evidence="1 2" key="1">
    <citation type="journal article" date="2023" name="Sci. Data">
        <title>Genome assembly of the Korean intertidal mud-creeper Batillaria attramentaria.</title>
        <authorList>
            <person name="Patra A.K."/>
            <person name="Ho P.T."/>
            <person name="Jun S."/>
            <person name="Lee S.J."/>
            <person name="Kim Y."/>
            <person name="Won Y.J."/>
        </authorList>
    </citation>
    <scope>NUCLEOTIDE SEQUENCE [LARGE SCALE GENOMIC DNA]</scope>
    <source>
        <strain evidence="1">Wonlab-2016</strain>
    </source>
</reference>
<dbReference type="EMBL" id="JACVVK020000136">
    <property type="protein sequence ID" value="KAK7489596.1"/>
    <property type="molecule type" value="Genomic_DNA"/>
</dbReference>
<accession>A0ABD0KQN4</accession>
<proteinExistence type="predicted"/>
<sequence>MGWSQSGASCQTTTVAAAGASDRSPCLTTIGGSDRVPLYEDSVACRLSICVLSLTLTVTLTSPLSTLQRCDTKNYPPPPRSPLDPATRTVVAYASMAGRFMYAIVTTATLTISF</sequence>
<organism evidence="1 2">
    <name type="scientific">Batillaria attramentaria</name>
    <dbReference type="NCBI Taxonomy" id="370345"/>
    <lineage>
        <taxon>Eukaryota</taxon>
        <taxon>Metazoa</taxon>
        <taxon>Spiralia</taxon>
        <taxon>Lophotrochozoa</taxon>
        <taxon>Mollusca</taxon>
        <taxon>Gastropoda</taxon>
        <taxon>Caenogastropoda</taxon>
        <taxon>Sorbeoconcha</taxon>
        <taxon>Cerithioidea</taxon>
        <taxon>Batillariidae</taxon>
        <taxon>Batillaria</taxon>
    </lineage>
</organism>
<keyword evidence="2" id="KW-1185">Reference proteome</keyword>
<comment type="caution">
    <text evidence="1">The sequence shown here is derived from an EMBL/GenBank/DDBJ whole genome shotgun (WGS) entry which is preliminary data.</text>
</comment>
<evidence type="ECO:0000313" key="1">
    <source>
        <dbReference type="EMBL" id="KAK7489596.1"/>
    </source>
</evidence>
<name>A0ABD0KQN4_9CAEN</name>
<gene>
    <name evidence="1" type="ORF">BaRGS_00019230</name>
</gene>
<evidence type="ECO:0000313" key="2">
    <source>
        <dbReference type="Proteomes" id="UP001519460"/>
    </source>
</evidence>
<dbReference type="AlphaFoldDB" id="A0ABD0KQN4"/>
<protein>
    <submittedName>
        <fullName evidence="1">Uncharacterized protein</fullName>
    </submittedName>
</protein>